<accession>A0A124JTZ7</accession>
<evidence type="ECO:0000313" key="11">
    <source>
        <dbReference type="Proteomes" id="UP000058012"/>
    </source>
</evidence>
<dbReference type="UniPathway" id="UPA00042">
    <property type="reaction ID" value="UER00497"/>
</dbReference>
<comment type="caution">
    <text evidence="10">The sequence shown here is derived from an EMBL/GenBank/DDBJ whole genome shotgun (WGS) entry which is preliminary data.</text>
</comment>
<feature type="domain" description="Alanine racemase C-terminal" evidence="9">
    <location>
        <begin position="232"/>
        <end position="352"/>
    </location>
</feature>
<dbReference type="GO" id="GO:0030632">
    <property type="term" value="P:D-alanine biosynthetic process"/>
    <property type="evidence" value="ECO:0007669"/>
    <property type="project" value="UniProtKB-UniRule"/>
</dbReference>
<gene>
    <name evidence="10" type="ORF">AQZ52_12655</name>
</gene>
<keyword evidence="4 6" id="KW-0663">Pyridoxal phosphate</keyword>
<sequence length="352" mass="36670">MTPEGPPLPPAALRLRIDHAALAGNWRVLDGMSGAARAGAAIKADCYGLGAAQAVPVLAAAGCRDWFVAHWQEAAEAARIVPAAGIAVLHGPINDAEAAYARALGVRPVLNSLAQVKRWLAAGGGPCDLMVDTGMNRLGLPLAEIGDPAVAQLEIETCLSHLASADEDSAQNVEQLARFRAVVAAVPARRYSLANSAGIALGADYAFDLTRPGLALYGGVPRGELADSIAQVAYPEAAVIQVRDLAPGDSVGYNATFTASTAMRVGVIAVGYADGYLRCWSGKGHVLWQGQRLPVLGRVSMDMTIVDLSTAKNCGEGDWLGLDYALPEAAALTALSQYELLTAMGRRFARST</sequence>
<dbReference type="Proteomes" id="UP000058012">
    <property type="component" value="Unassembled WGS sequence"/>
</dbReference>
<keyword evidence="5 6" id="KW-0413">Isomerase</keyword>
<dbReference type="Gene3D" id="2.40.37.10">
    <property type="entry name" value="Lyase, Ornithine Decarboxylase, Chain A, domain 1"/>
    <property type="match status" value="1"/>
</dbReference>
<dbReference type="SUPFAM" id="SSF51419">
    <property type="entry name" value="PLP-binding barrel"/>
    <property type="match status" value="1"/>
</dbReference>
<reference evidence="10 11" key="1">
    <citation type="submission" date="2015-10" db="EMBL/GenBank/DDBJ databases">
        <title>Draft genome sequence of Novosphingobium fuchskuhlense DSM 25065 isolated from a surface water sample of the southwest basin of Lake Grosse Fuchskuhle.</title>
        <authorList>
            <person name="Ruckert C."/>
            <person name="Winkler A."/>
            <person name="Glaeser J."/>
            <person name="Grossart H.-P."/>
            <person name="Kalinowski J."/>
            <person name="Glaeser S."/>
        </authorList>
    </citation>
    <scope>NUCLEOTIDE SEQUENCE [LARGE SCALE GENOMIC DNA]</scope>
    <source>
        <strain evidence="10 11">FNE08-7</strain>
    </source>
</reference>
<dbReference type="GO" id="GO:0005829">
    <property type="term" value="C:cytosol"/>
    <property type="evidence" value="ECO:0007669"/>
    <property type="project" value="TreeGrafter"/>
</dbReference>
<dbReference type="SMART" id="SM01005">
    <property type="entry name" value="Ala_racemase_C"/>
    <property type="match status" value="1"/>
</dbReference>
<name>A0A124JTZ7_9SPHN</name>
<dbReference type="HAMAP" id="MF_01201">
    <property type="entry name" value="Ala_racemase"/>
    <property type="match status" value="1"/>
</dbReference>
<dbReference type="OrthoDB" id="9813814at2"/>
<evidence type="ECO:0000256" key="1">
    <source>
        <dbReference type="ARBA" id="ARBA00000316"/>
    </source>
</evidence>
<feature type="active site" description="Proton acceptor; specific for L-alanine" evidence="6">
    <location>
        <position position="253"/>
    </location>
</feature>
<comment type="similarity">
    <text evidence="6">Belongs to the alanine racemase family.</text>
</comment>
<dbReference type="STRING" id="1117702.AQZ52_12655"/>
<evidence type="ECO:0000256" key="8">
    <source>
        <dbReference type="PIRSR" id="PIRSR600821-52"/>
    </source>
</evidence>
<comment type="pathway">
    <text evidence="6">Amino-acid biosynthesis; D-alanine biosynthesis; D-alanine from L-alanine: step 1/1.</text>
</comment>
<dbReference type="InterPro" id="IPR009006">
    <property type="entry name" value="Ala_racemase/Decarboxylase_C"/>
</dbReference>
<evidence type="ECO:0000256" key="7">
    <source>
        <dbReference type="PIRSR" id="PIRSR600821-50"/>
    </source>
</evidence>
<proteinExistence type="inferred from homology"/>
<feature type="modified residue" description="N6-(pyridoxal phosphate)lysine" evidence="6 7">
    <location>
        <position position="43"/>
    </location>
</feature>
<evidence type="ECO:0000256" key="4">
    <source>
        <dbReference type="ARBA" id="ARBA00022898"/>
    </source>
</evidence>
<dbReference type="Gene3D" id="3.20.20.10">
    <property type="entry name" value="Alanine racemase"/>
    <property type="match status" value="1"/>
</dbReference>
<dbReference type="GO" id="GO:0008784">
    <property type="term" value="F:alanine racemase activity"/>
    <property type="evidence" value="ECO:0007669"/>
    <property type="project" value="UniProtKB-UniRule"/>
</dbReference>
<dbReference type="GO" id="GO:0030170">
    <property type="term" value="F:pyridoxal phosphate binding"/>
    <property type="evidence" value="ECO:0007669"/>
    <property type="project" value="UniProtKB-UniRule"/>
</dbReference>
<evidence type="ECO:0000256" key="3">
    <source>
        <dbReference type="ARBA" id="ARBA00013089"/>
    </source>
</evidence>
<evidence type="ECO:0000256" key="5">
    <source>
        <dbReference type="ARBA" id="ARBA00023235"/>
    </source>
</evidence>
<dbReference type="EMBL" id="LLZS01000008">
    <property type="protein sequence ID" value="KUR70698.1"/>
    <property type="molecule type" value="Genomic_DNA"/>
</dbReference>
<evidence type="ECO:0000256" key="6">
    <source>
        <dbReference type="HAMAP-Rule" id="MF_01201"/>
    </source>
</evidence>
<comment type="catalytic activity">
    <reaction evidence="1 6">
        <text>L-alanine = D-alanine</text>
        <dbReference type="Rhea" id="RHEA:20249"/>
        <dbReference type="ChEBI" id="CHEBI:57416"/>
        <dbReference type="ChEBI" id="CHEBI:57972"/>
        <dbReference type="EC" id="5.1.1.1"/>
    </reaction>
</comment>
<dbReference type="EC" id="5.1.1.1" evidence="3 6"/>
<dbReference type="Pfam" id="PF00842">
    <property type="entry name" value="Ala_racemase_C"/>
    <property type="match status" value="1"/>
</dbReference>
<feature type="active site" description="Proton acceptor; specific for D-alanine" evidence="6">
    <location>
        <position position="43"/>
    </location>
</feature>
<comment type="function">
    <text evidence="6">Catalyzes the interconversion of L-alanine and D-alanine. May also act on other amino acids.</text>
</comment>
<evidence type="ECO:0000259" key="9">
    <source>
        <dbReference type="SMART" id="SM01005"/>
    </source>
</evidence>
<keyword evidence="11" id="KW-1185">Reference proteome</keyword>
<dbReference type="PANTHER" id="PTHR30511:SF0">
    <property type="entry name" value="ALANINE RACEMASE, CATABOLIC-RELATED"/>
    <property type="match status" value="1"/>
</dbReference>
<dbReference type="InterPro" id="IPR001608">
    <property type="entry name" value="Ala_racemase_N"/>
</dbReference>
<dbReference type="NCBIfam" id="TIGR00492">
    <property type="entry name" value="alr"/>
    <property type="match status" value="1"/>
</dbReference>
<dbReference type="RefSeq" id="WP_067911266.1">
    <property type="nucleotide sequence ID" value="NZ_KQ954245.1"/>
</dbReference>
<dbReference type="SUPFAM" id="SSF50621">
    <property type="entry name" value="Alanine racemase C-terminal domain-like"/>
    <property type="match status" value="1"/>
</dbReference>
<dbReference type="PRINTS" id="PR00992">
    <property type="entry name" value="ALARACEMASE"/>
</dbReference>
<dbReference type="PANTHER" id="PTHR30511">
    <property type="entry name" value="ALANINE RACEMASE"/>
    <property type="match status" value="1"/>
</dbReference>
<dbReference type="InterPro" id="IPR000821">
    <property type="entry name" value="Ala_racemase"/>
</dbReference>
<organism evidence="10 11">
    <name type="scientific">Novosphingobium fuchskuhlense</name>
    <dbReference type="NCBI Taxonomy" id="1117702"/>
    <lineage>
        <taxon>Bacteria</taxon>
        <taxon>Pseudomonadati</taxon>
        <taxon>Pseudomonadota</taxon>
        <taxon>Alphaproteobacteria</taxon>
        <taxon>Sphingomonadales</taxon>
        <taxon>Sphingomonadaceae</taxon>
        <taxon>Novosphingobium</taxon>
    </lineage>
</organism>
<feature type="binding site" evidence="6 8">
    <location>
        <position position="137"/>
    </location>
    <ligand>
        <name>substrate</name>
    </ligand>
</feature>
<dbReference type="InterPro" id="IPR011079">
    <property type="entry name" value="Ala_racemase_C"/>
</dbReference>
<dbReference type="InterPro" id="IPR029066">
    <property type="entry name" value="PLP-binding_barrel"/>
</dbReference>
<protein>
    <recommendedName>
        <fullName evidence="3 6">Alanine racemase</fullName>
        <ecNumber evidence="3 6">5.1.1.1</ecNumber>
    </recommendedName>
</protein>
<dbReference type="CDD" id="cd00430">
    <property type="entry name" value="PLPDE_III_AR"/>
    <property type="match status" value="1"/>
</dbReference>
<dbReference type="Pfam" id="PF01168">
    <property type="entry name" value="Ala_racemase_N"/>
    <property type="match status" value="1"/>
</dbReference>
<dbReference type="AlphaFoldDB" id="A0A124JTZ7"/>
<evidence type="ECO:0000256" key="2">
    <source>
        <dbReference type="ARBA" id="ARBA00001933"/>
    </source>
</evidence>
<evidence type="ECO:0000313" key="10">
    <source>
        <dbReference type="EMBL" id="KUR70698.1"/>
    </source>
</evidence>
<feature type="binding site" evidence="6 8">
    <location>
        <position position="301"/>
    </location>
    <ligand>
        <name>substrate</name>
    </ligand>
</feature>
<comment type="cofactor">
    <cofactor evidence="2 6 7">
        <name>pyridoxal 5'-phosphate</name>
        <dbReference type="ChEBI" id="CHEBI:597326"/>
    </cofactor>
</comment>